<dbReference type="RefSeq" id="WP_131566503.1">
    <property type="nucleotide sequence ID" value="NZ_JAINFK010000003.1"/>
</dbReference>
<sequence length="89" mass="9298">MVSPKMLLPVPATLLALATAFVSALPAAAHDTSKSEEDLIDRRSTGSIATTDPDICNRATARLGTLCDFGDGEPAQRFPSVPINPSFGI</sequence>
<reference evidence="3 4" key="1">
    <citation type="journal article" date="2015" name="Antonie Van Leeuwenhoek">
        <title>Oricola cellulosilytica gen. nov., sp. nov., a cellulose-degrading bacterium of the family Phyllobacteriaceae isolated from surface seashore water, and emended descriptions of Mesorhizobium loti and Phyllobacterium myrsinacearum.</title>
        <authorList>
            <person name="Hameed A."/>
            <person name="Shahina M."/>
            <person name="Lai W.A."/>
            <person name="Lin S.Y."/>
            <person name="Young L.S."/>
            <person name="Liu Y.C."/>
            <person name="Hsu Y.H."/>
            <person name="Young C.C."/>
        </authorList>
    </citation>
    <scope>NUCLEOTIDE SEQUENCE [LARGE SCALE GENOMIC DNA]</scope>
    <source>
        <strain evidence="3 4">KCTC 52183</strain>
    </source>
</reference>
<keyword evidence="2" id="KW-0732">Signal</keyword>
<feature type="chain" id="PRO_5020627373" description="DUF680 domain-containing protein" evidence="2">
    <location>
        <begin position="30"/>
        <end position="89"/>
    </location>
</feature>
<protein>
    <recommendedName>
        <fullName evidence="5">DUF680 domain-containing protein</fullName>
    </recommendedName>
</protein>
<proteinExistence type="predicted"/>
<accession>A0A4R0PC47</accession>
<organism evidence="3 4">
    <name type="scientific">Oricola cellulosilytica</name>
    <dbReference type="NCBI Taxonomy" id="1429082"/>
    <lineage>
        <taxon>Bacteria</taxon>
        <taxon>Pseudomonadati</taxon>
        <taxon>Pseudomonadota</taxon>
        <taxon>Alphaproteobacteria</taxon>
        <taxon>Hyphomicrobiales</taxon>
        <taxon>Ahrensiaceae</taxon>
        <taxon>Oricola</taxon>
    </lineage>
</organism>
<comment type="caution">
    <text evidence="3">The sequence shown here is derived from an EMBL/GenBank/DDBJ whole genome shotgun (WGS) entry which is preliminary data.</text>
</comment>
<evidence type="ECO:0008006" key="5">
    <source>
        <dbReference type="Google" id="ProtNLM"/>
    </source>
</evidence>
<gene>
    <name evidence="3" type="ORF">E0D97_05640</name>
</gene>
<dbReference type="EMBL" id="SJST01000002">
    <property type="protein sequence ID" value="TCD15031.1"/>
    <property type="molecule type" value="Genomic_DNA"/>
</dbReference>
<feature type="compositionally biased region" description="Basic and acidic residues" evidence="1">
    <location>
        <begin position="31"/>
        <end position="44"/>
    </location>
</feature>
<evidence type="ECO:0000313" key="3">
    <source>
        <dbReference type="EMBL" id="TCD15031.1"/>
    </source>
</evidence>
<keyword evidence="4" id="KW-1185">Reference proteome</keyword>
<dbReference type="AlphaFoldDB" id="A0A4R0PC47"/>
<name>A0A4R0PC47_9HYPH</name>
<feature type="region of interest" description="Disordered" evidence="1">
    <location>
        <begin position="28"/>
        <end position="47"/>
    </location>
</feature>
<evidence type="ECO:0000256" key="2">
    <source>
        <dbReference type="SAM" id="SignalP"/>
    </source>
</evidence>
<evidence type="ECO:0000256" key="1">
    <source>
        <dbReference type="SAM" id="MobiDB-lite"/>
    </source>
</evidence>
<feature type="signal peptide" evidence="2">
    <location>
        <begin position="1"/>
        <end position="29"/>
    </location>
</feature>
<evidence type="ECO:0000313" key="4">
    <source>
        <dbReference type="Proteomes" id="UP000291301"/>
    </source>
</evidence>
<dbReference type="Proteomes" id="UP000291301">
    <property type="component" value="Unassembled WGS sequence"/>
</dbReference>